<dbReference type="EMBL" id="BMFO01000002">
    <property type="protein sequence ID" value="GGF88796.1"/>
    <property type="molecule type" value="Genomic_DNA"/>
</dbReference>
<name>A0A917CHQ3_9GAMM</name>
<gene>
    <name evidence="1" type="ORF">GCM10010960_08330</name>
</gene>
<organism evidence="1 2">
    <name type="scientific">Arenimonas maotaiensis</name>
    <dbReference type="NCBI Taxonomy" id="1446479"/>
    <lineage>
        <taxon>Bacteria</taxon>
        <taxon>Pseudomonadati</taxon>
        <taxon>Pseudomonadota</taxon>
        <taxon>Gammaproteobacteria</taxon>
        <taxon>Lysobacterales</taxon>
        <taxon>Lysobacteraceae</taxon>
        <taxon>Arenimonas</taxon>
    </lineage>
</organism>
<dbReference type="AlphaFoldDB" id="A0A917CHQ3"/>
<protein>
    <submittedName>
        <fullName evidence="1">Uncharacterized protein</fullName>
    </submittedName>
</protein>
<evidence type="ECO:0000313" key="2">
    <source>
        <dbReference type="Proteomes" id="UP000632858"/>
    </source>
</evidence>
<sequence>MNSSSPEQHLETINCIGSKEEGLVFIKVVAMPHESHVEFDIAQARAFANQILAAADEVESGWVGGNTESASDT</sequence>
<keyword evidence="2" id="KW-1185">Reference proteome</keyword>
<dbReference type="Proteomes" id="UP000632858">
    <property type="component" value="Unassembled WGS sequence"/>
</dbReference>
<accession>A0A917CHQ3</accession>
<comment type="caution">
    <text evidence="1">The sequence shown here is derived from an EMBL/GenBank/DDBJ whole genome shotgun (WGS) entry which is preliminary data.</text>
</comment>
<evidence type="ECO:0000313" key="1">
    <source>
        <dbReference type="EMBL" id="GGF88796.1"/>
    </source>
</evidence>
<proteinExistence type="predicted"/>
<reference evidence="1" key="2">
    <citation type="submission" date="2020-09" db="EMBL/GenBank/DDBJ databases">
        <authorList>
            <person name="Sun Q."/>
            <person name="Zhou Y."/>
        </authorList>
    </citation>
    <scope>NUCLEOTIDE SEQUENCE</scope>
    <source>
        <strain evidence="1">CGMCC 1.12726</strain>
    </source>
</reference>
<reference evidence="1" key="1">
    <citation type="journal article" date="2014" name="Int. J. Syst. Evol. Microbiol.">
        <title>Complete genome sequence of Corynebacterium casei LMG S-19264T (=DSM 44701T), isolated from a smear-ripened cheese.</title>
        <authorList>
            <consortium name="US DOE Joint Genome Institute (JGI-PGF)"/>
            <person name="Walter F."/>
            <person name="Albersmeier A."/>
            <person name="Kalinowski J."/>
            <person name="Ruckert C."/>
        </authorList>
    </citation>
    <scope>NUCLEOTIDE SEQUENCE</scope>
    <source>
        <strain evidence="1">CGMCC 1.12726</strain>
    </source>
</reference>
<dbReference type="RefSeq" id="WP_188448123.1">
    <property type="nucleotide sequence ID" value="NZ_BMFO01000002.1"/>
</dbReference>